<sequence>MGRAMVARLGLGLLLLALLLPTQKTLRIPNLKDM</sequence>
<accession>A0A8D2B035</accession>
<organism evidence="1 2">
    <name type="scientific">Sciurus vulgaris</name>
    <name type="common">Eurasian red squirrel</name>
    <dbReference type="NCBI Taxonomy" id="55149"/>
    <lineage>
        <taxon>Eukaryota</taxon>
        <taxon>Metazoa</taxon>
        <taxon>Chordata</taxon>
        <taxon>Craniata</taxon>
        <taxon>Vertebrata</taxon>
        <taxon>Euteleostomi</taxon>
        <taxon>Mammalia</taxon>
        <taxon>Eutheria</taxon>
        <taxon>Euarchontoglires</taxon>
        <taxon>Glires</taxon>
        <taxon>Rodentia</taxon>
        <taxon>Sciuromorpha</taxon>
        <taxon>Sciuridae</taxon>
        <taxon>Sciurinae</taxon>
        <taxon>Sciurini</taxon>
        <taxon>Sciurus</taxon>
    </lineage>
</organism>
<proteinExistence type="predicted"/>
<dbReference type="Ensembl" id="ENSSVLT00005010107.1">
    <property type="protein sequence ID" value="ENSSVLP00005009119.1"/>
    <property type="gene ID" value="ENSSVLG00005007327.1"/>
</dbReference>
<reference evidence="1" key="1">
    <citation type="submission" date="2025-08" db="UniProtKB">
        <authorList>
            <consortium name="Ensembl"/>
        </authorList>
    </citation>
    <scope>IDENTIFICATION</scope>
</reference>
<evidence type="ECO:0000313" key="2">
    <source>
        <dbReference type="Proteomes" id="UP000694564"/>
    </source>
</evidence>
<protein>
    <submittedName>
        <fullName evidence="1">Uncharacterized protein</fullName>
    </submittedName>
</protein>
<keyword evidence="2" id="KW-1185">Reference proteome</keyword>
<name>A0A8D2B035_SCIVU</name>
<dbReference type="Proteomes" id="UP000694564">
    <property type="component" value="Chromosome 7"/>
</dbReference>
<evidence type="ECO:0000313" key="1">
    <source>
        <dbReference type="Ensembl" id="ENSSVLP00005009119.1"/>
    </source>
</evidence>
<dbReference type="AlphaFoldDB" id="A0A8D2B035"/>
<reference evidence="1" key="2">
    <citation type="submission" date="2025-09" db="UniProtKB">
        <authorList>
            <consortium name="Ensembl"/>
        </authorList>
    </citation>
    <scope>IDENTIFICATION</scope>
</reference>